<dbReference type="GO" id="GO:0032259">
    <property type="term" value="P:methylation"/>
    <property type="evidence" value="ECO:0007669"/>
    <property type="project" value="UniProtKB-KW"/>
</dbReference>
<evidence type="ECO:0000313" key="7">
    <source>
        <dbReference type="EMBL" id="MFB9231073.1"/>
    </source>
</evidence>
<dbReference type="SUPFAM" id="SSF53335">
    <property type="entry name" value="S-adenosyl-L-methionine-dependent methyltransferases"/>
    <property type="match status" value="1"/>
</dbReference>
<dbReference type="CDD" id="cd02440">
    <property type="entry name" value="AdoMet_MTases"/>
    <property type="match status" value="1"/>
</dbReference>
<dbReference type="GO" id="GO:0008168">
    <property type="term" value="F:methyltransferase activity"/>
    <property type="evidence" value="ECO:0007669"/>
    <property type="project" value="UniProtKB-KW"/>
</dbReference>
<dbReference type="RefSeq" id="WP_213891409.1">
    <property type="nucleotide sequence ID" value="NZ_JAGFNU010000026.1"/>
</dbReference>
<dbReference type="PANTHER" id="PTHR44307:SF2">
    <property type="entry name" value="PHOSPHOETHANOLAMINE METHYLTRANSFERASE ISOFORM X1"/>
    <property type="match status" value="1"/>
</dbReference>
<dbReference type="Gene3D" id="3.40.50.150">
    <property type="entry name" value="Vaccinia Virus protein VP39"/>
    <property type="match status" value="1"/>
</dbReference>
<comment type="pathway">
    <text evidence="4">Phospholipid metabolism.</text>
</comment>
<proteinExistence type="predicted"/>
<dbReference type="Proteomes" id="UP001589683">
    <property type="component" value="Unassembled WGS sequence"/>
</dbReference>
<accession>A0ABV5JC97</accession>
<dbReference type="Pfam" id="PF08241">
    <property type="entry name" value="Methyltransf_11"/>
    <property type="match status" value="1"/>
</dbReference>
<organism evidence="7 8">
    <name type="scientific">Pseudohalocynthiibacter aestuariivivens</name>
    <dbReference type="NCBI Taxonomy" id="1591409"/>
    <lineage>
        <taxon>Bacteria</taxon>
        <taxon>Pseudomonadati</taxon>
        <taxon>Pseudomonadota</taxon>
        <taxon>Alphaproteobacteria</taxon>
        <taxon>Rhodobacterales</taxon>
        <taxon>Paracoccaceae</taxon>
        <taxon>Pseudohalocynthiibacter</taxon>
    </lineage>
</organism>
<name>A0ABV5JC97_9RHOB</name>
<evidence type="ECO:0000259" key="6">
    <source>
        <dbReference type="Pfam" id="PF08241"/>
    </source>
</evidence>
<evidence type="ECO:0000256" key="2">
    <source>
        <dbReference type="ARBA" id="ARBA00022603"/>
    </source>
</evidence>
<protein>
    <submittedName>
        <fullName evidence="7">Class I SAM-dependent methyltransferase</fullName>
        <ecNumber evidence="7">2.1.1.-</ecNumber>
    </submittedName>
</protein>
<dbReference type="InterPro" id="IPR029063">
    <property type="entry name" value="SAM-dependent_MTases_sf"/>
</dbReference>
<evidence type="ECO:0000256" key="3">
    <source>
        <dbReference type="ARBA" id="ARBA00022679"/>
    </source>
</evidence>
<feature type="domain" description="Methyltransferase type 11" evidence="6">
    <location>
        <begin position="70"/>
        <end position="167"/>
    </location>
</feature>
<feature type="region of interest" description="Disordered" evidence="5">
    <location>
        <begin position="216"/>
        <end position="243"/>
    </location>
</feature>
<evidence type="ECO:0000256" key="1">
    <source>
        <dbReference type="ARBA" id="ARBA00005189"/>
    </source>
</evidence>
<keyword evidence="3 7" id="KW-0808">Transferase</keyword>
<keyword evidence="8" id="KW-1185">Reference proteome</keyword>
<sequence length="269" mass="28811">MKSETNSVVDHYTRNNLMERIREALSSAGHDSDILTVSMLSELDHLHGGGLTTTEVQAELAQIPFGCQVLDAGCGIGGPSRYLADTYGCQVSAIDLTSEFVEVAHQLNEQVGLDDKITVTVGSVTELPYEDHSFDVVLSQNVSMNVADKTKMFSEAFRVLKPRGIFTFSHLADGPNAPPIYPLPWALTPDVSFLETPQKIIDVLSAAGFVEIEDKASVASSKPGGPPPSGTIGGAPAMGDDMPARIQNSIQSNQEGRLIPMMVVARRPS</sequence>
<reference evidence="7 8" key="1">
    <citation type="submission" date="2024-09" db="EMBL/GenBank/DDBJ databases">
        <authorList>
            <person name="Sun Q."/>
            <person name="Mori K."/>
        </authorList>
    </citation>
    <scope>NUCLEOTIDE SEQUENCE [LARGE SCALE GENOMIC DNA]</scope>
    <source>
        <strain evidence="7 8">CECT 8726</strain>
    </source>
</reference>
<evidence type="ECO:0000256" key="4">
    <source>
        <dbReference type="ARBA" id="ARBA00025707"/>
    </source>
</evidence>
<dbReference type="PANTHER" id="PTHR44307">
    <property type="entry name" value="PHOSPHOETHANOLAMINE METHYLTRANSFERASE"/>
    <property type="match status" value="1"/>
</dbReference>
<dbReference type="EC" id="2.1.1.-" evidence="7"/>
<comment type="pathway">
    <text evidence="1">Lipid metabolism.</text>
</comment>
<dbReference type="EMBL" id="JBHMEA010000012">
    <property type="protein sequence ID" value="MFB9231073.1"/>
    <property type="molecule type" value="Genomic_DNA"/>
</dbReference>
<dbReference type="InterPro" id="IPR013216">
    <property type="entry name" value="Methyltransf_11"/>
</dbReference>
<comment type="caution">
    <text evidence="7">The sequence shown here is derived from an EMBL/GenBank/DDBJ whole genome shotgun (WGS) entry which is preliminary data.</text>
</comment>
<gene>
    <name evidence="7" type="ORF">ACFFUT_04635</name>
</gene>
<evidence type="ECO:0000256" key="5">
    <source>
        <dbReference type="SAM" id="MobiDB-lite"/>
    </source>
</evidence>
<evidence type="ECO:0000313" key="8">
    <source>
        <dbReference type="Proteomes" id="UP001589683"/>
    </source>
</evidence>
<keyword evidence="2 7" id="KW-0489">Methyltransferase</keyword>